<comment type="subcellular location">
    <subcellularLocation>
        <location evidence="2">Cytoplasm</location>
        <location evidence="2">Cytoskeleton</location>
        <location evidence="2">Microtubule organizing center</location>
        <location evidence="2">Centrosome</location>
    </subcellularLocation>
    <subcellularLocation>
        <location evidence="1">Cytoplasm</location>
        <location evidence="1">Cytoskeleton</location>
        <location evidence="1">Spindle</location>
    </subcellularLocation>
</comment>
<feature type="compositionally biased region" description="Polar residues" evidence="6">
    <location>
        <begin position="70"/>
        <end position="85"/>
    </location>
</feature>
<dbReference type="EnsemblMetazoa" id="Aqu2.1.39689_001">
    <property type="protein sequence ID" value="Aqu2.1.39689_001"/>
    <property type="gene ID" value="Aqu2.1.39689"/>
</dbReference>
<evidence type="ECO:0008006" key="9">
    <source>
        <dbReference type="Google" id="ProtNLM"/>
    </source>
</evidence>
<dbReference type="GO" id="GO:0005813">
    <property type="term" value="C:centrosome"/>
    <property type="evidence" value="ECO:0007669"/>
    <property type="project" value="UniProtKB-SubCell"/>
</dbReference>
<evidence type="ECO:0000256" key="2">
    <source>
        <dbReference type="ARBA" id="ARBA00004300"/>
    </source>
</evidence>
<comment type="similarity">
    <text evidence="3">Belongs to the MOZART2 family.</text>
</comment>
<dbReference type="InterPro" id="IPR024332">
    <property type="entry name" value="MOZART2"/>
</dbReference>
<proteinExistence type="inferred from homology"/>
<evidence type="ECO:0000313" key="7">
    <source>
        <dbReference type="EnsemblMetazoa" id="Aqu2.1.39689_001"/>
    </source>
</evidence>
<evidence type="ECO:0000313" key="8">
    <source>
        <dbReference type="Proteomes" id="UP000007879"/>
    </source>
</evidence>
<name>A0A1X7VIS3_AMPQE</name>
<accession>A0A1X7VIS3</accession>
<reference evidence="8" key="1">
    <citation type="journal article" date="2010" name="Nature">
        <title>The Amphimedon queenslandica genome and the evolution of animal complexity.</title>
        <authorList>
            <person name="Srivastava M."/>
            <person name="Simakov O."/>
            <person name="Chapman J."/>
            <person name="Fahey B."/>
            <person name="Gauthier M.E."/>
            <person name="Mitros T."/>
            <person name="Richards G.S."/>
            <person name="Conaco C."/>
            <person name="Dacre M."/>
            <person name="Hellsten U."/>
            <person name="Larroux C."/>
            <person name="Putnam N.H."/>
            <person name="Stanke M."/>
            <person name="Adamska M."/>
            <person name="Darling A."/>
            <person name="Degnan S.M."/>
            <person name="Oakley T.H."/>
            <person name="Plachetzki D.C."/>
            <person name="Zhai Y."/>
            <person name="Adamski M."/>
            <person name="Calcino A."/>
            <person name="Cummins S.F."/>
            <person name="Goodstein D.M."/>
            <person name="Harris C."/>
            <person name="Jackson D.J."/>
            <person name="Leys S.P."/>
            <person name="Shu S."/>
            <person name="Woodcroft B.J."/>
            <person name="Vervoort M."/>
            <person name="Kosik K.S."/>
            <person name="Manning G."/>
            <person name="Degnan B.M."/>
            <person name="Rokhsar D.S."/>
        </authorList>
    </citation>
    <scope>NUCLEOTIDE SEQUENCE [LARGE SCALE GENOMIC DNA]</scope>
</reference>
<protein>
    <recommendedName>
        <fullName evidence="9">Mitotic-spindle organizing protein associated with a ring of gamma-tubulin 1</fullName>
    </recommendedName>
</protein>
<dbReference type="Pfam" id="PF12926">
    <property type="entry name" value="MOZART2"/>
    <property type="match status" value="1"/>
</dbReference>
<dbReference type="Proteomes" id="UP000007879">
    <property type="component" value="Unassembled WGS sequence"/>
</dbReference>
<organism evidence="7">
    <name type="scientific">Amphimedon queenslandica</name>
    <name type="common">Sponge</name>
    <dbReference type="NCBI Taxonomy" id="400682"/>
    <lineage>
        <taxon>Eukaryota</taxon>
        <taxon>Metazoa</taxon>
        <taxon>Porifera</taxon>
        <taxon>Demospongiae</taxon>
        <taxon>Heteroscleromorpha</taxon>
        <taxon>Haplosclerida</taxon>
        <taxon>Niphatidae</taxon>
        <taxon>Amphimedon</taxon>
    </lineage>
</organism>
<dbReference type="GO" id="GO:0005819">
    <property type="term" value="C:spindle"/>
    <property type="evidence" value="ECO:0007669"/>
    <property type="project" value="UniProtKB-SubCell"/>
</dbReference>
<dbReference type="PANTHER" id="PTHR28578">
    <property type="entry name" value="MITOTIC-SPINDLE ORGANIZING PROTEIN 2A-RELATED"/>
    <property type="match status" value="1"/>
</dbReference>
<evidence type="ECO:0000256" key="4">
    <source>
        <dbReference type="ARBA" id="ARBA00022490"/>
    </source>
</evidence>
<dbReference type="InParanoid" id="A0A1X7VIS3"/>
<evidence type="ECO:0000256" key="5">
    <source>
        <dbReference type="ARBA" id="ARBA00023212"/>
    </source>
</evidence>
<keyword evidence="8" id="KW-1185">Reference proteome</keyword>
<sequence length="96" mass="10585">MAAEGGKERYKFSAKSFQKSSYEKELFELVELSEVPLDHDLFKVILELLKENVAPSAIVHVLKALRSASESSAHLEGSTDQQRTGHLTGATPDINN</sequence>
<keyword evidence="4" id="KW-0963">Cytoplasm</keyword>
<evidence type="ECO:0000256" key="3">
    <source>
        <dbReference type="ARBA" id="ARBA00007286"/>
    </source>
</evidence>
<keyword evidence="5" id="KW-0206">Cytoskeleton</keyword>
<dbReference type="AlphaFoldDB" id="A0A1X7VIS3"/>
<dbReference type="PANTHER" id="PTHR28578:SF2">
    <property type="entry name" value="MITOTIC-SPINDLE ORGANIZING PROTEIN 2"/>
    <property type="match status" value="1"/>
</dbReference>
<evidence type="ECO:0000256" key="6">
    <source>
        <dbReference type="SAM" id="MobiDB-lite"/>
    </source>
</evidence>
<dbReference type="EnsemblMetazoa" id="XM_019993332.1">
    <property type="protein sequence ID" value="XP_019848891.1"/>
    <property type="gene ID" value="LOC109580293"/>
</dbReference>
<gene>
    <name evidence="7" type="primary">109580293</name>
</gene>
<feature type="region of interest" description="Disordered" evidence="6">
    <location>
        <begin position="70"/>
        <end position="96"/>
    </location>
</feature>
<reference evidence="7" key="2">
    <citation type="submission" date="2017-05" db="UniProtKB">
        <authorList>
            <consortium name="EnsemblMetazoa"/>
        </authorList>
    </citation>
    <scope>IDENTIFICATION</scope>
</reference>
<dbReference type="OrthoDB" id="10064769at2759"/>
<dbReference type="KEGG" id="aqu:109580293"/>
<evidence type="ECO:0000256" key="1">
    <source>
        <dbReference type="ARBA" id="ARBA00004186"/>
    </source>
</evidence>